<sequence length="87" mass="9775">MFFNLCIRPSNRSSSNRFLDSNHQQLLLLCHLAASSKHIPLLRPSRRSLQHATGLFAQQPLPITSTTSPQQQRQQKMAVAAAAHLFL</sequence>
<organism evidence="1">
    <name type="scientific">Mesocestoides corti</name>
    <name type="common">Flatworm</name>
    <dbReference type="NCBI Taxonomy" id="53468"/>
    <lineage>
        <taxon>Eukaryota</taxon>
        <taxon>Metazoa</taxon>
        <taxon>Spiralia</taxon>
        <taxon>Lophotrochozoa</taxon>
        <taxon>Platyhelminthes</taxon>
        <taxon>Cestoda</taxon>
        <taxon>Eucestoda</taxon>
        <taxon>Cyclophyllidea</taxon>
        <taxon>Mesocestoididae</taxon>
        <taxon>Mesocestoides</taxon>
    </lineage>
</organism>
<evidence type="ECO:0000313" key="1">
    <source>
        <dbReference type="WBParaSite" id="MCU_014118-RA"/>
    </source>
</evidence>
<proteinExistence type="predicted"/>
<dbReference type="AlphaFoldDB" id="A0A5K3G1V1"/>
<dbReference type="WBParaSite" id="MCU_014118-RA">
    <property type="protein sequence ID" value="MCU_014118-RA"/>
    <property type="gene ID" value="MCU_014118"/>
</dbReference>
<name>A0A5K3G1V1_MESCO</name>
<protein>
    <submittedName>
        <fullName evidence="1">Uncharacterized protein</fullName>
    </submittedName>
</protein>
<reference evidence="1" key="1">
    <citation type="submission" date="2019-11" db="UniProtKB">
        <authorList>
            <consortium name="WormBaseParasite"/>
        </authorList>
    </citation>
    <scope>IDENTIFICATION</scope>
</reference>
<accession>A0A5K3G1V1</accession>